<keyword evidence="2" id="KW-1185">Reference proteome</keyword>
<dbReference type="AlphaFoldDB" id="A0AAE9Z0L8"/>
<sequence length="101" mass="10917">MKNNPDDGIEQYVAKHAATRFSDAFNEKLMQKIVEEQKNTCLGISWPELTKGFKRIALPAAITCSLMGMSNVAMAQEGAGALDMLLGFTTLDVVSLAFGGF</sequence>
<accession>A0AAE9Z0L8</accession>
<gene>
    <name evidence="1" type="ORF">SG34_024360</name>
</gene>
<dbReference type="Proteomes" id="UP000032352">
    <property type="component" value="Chromosome"/>
</dbReference>
<dbReference type="RefSeq" id="WP_044842009.1">
    <property type="nucleotide sequence ID" value="NZ_CP059733.1"/>
</dbReference>
<evidence type="ECO:0000313" key="1">
    <source>
        <dbReference type="EMBL" id="WDE04435.1"/>
    </source>
</evidence>
<dbReference type="EMBL" id="CP059733">
    <property type="protein sequence ID" value="WDE04435.1"/>
    <property type="molecule type" value="Genomic_DNA"/>
</dbReference>
<evidence type="ECO:0000313" key="2">
    <source>
        <dbReference type="Proteomes" id="UP000032352"/>
    </source>
</evidence>
<reference evidence="1 2" key="2">
    <citation type="journal article" date="2022" name="Mar. Drugs">
        <title>Bioassay-Guided Fractionation Leads to the Detection of Cholic Acid Generated by the Rare Thalassomonas sp.</title>
        <authorList>
            <person name="Pheiffer F."/>
            <person name="Schneider Y.K."/>
            <person name="Hansen E.H."/>
            <person name="Andersen J.H."/>
            <person name="Isaksson J."/>
            <person name="Busche T."/>
            <person name="R C."/>
            <person name="Kalinowski J."/>
            <person name="Zyl L.V."/>
            <person name="Trindade M."/>
        </authorList>
    </citation>
    <scope>NUCLEOTIDE SEQUENCE [LARGE SCALE GENOMIC DNA]</scope>
    <source>
        <strain evidence="1 2">XOM25</strain>
    </source>
</reference>
<dbReference type="KEGG" id="tvd:SG34_024360"/>
<protein>
    <submittedName>
        <fullName evidence="1">Uncharacterized protein</fullName>
    </submittedName>
</protein>
<name>A0AAE9Z0L8_9GAMM</name>
<reference evidence="1 2" key="1">
    <citation type="journal article" date="2015" name="Genome Announc.">
        <title>Draft Genome Sequences of Marine Isolates of Thalassomonas viridans and Thalassomonas actiniarum.</title>
        <authorList>
            <person name="Olonade I."/>
            <person name="van Zyl L.J."/>
            <person name="Trindade M."/>
        </authorList>
    </citation>
    <scope>NUCLEOTIDE SEQUENCE [LARGE SCALE GENOMIC DNA]</scope>
    <source>
        <strain evidence="1 2">XOM25</strain>
    </source>
</reference>
<organism evidence="1 2">
    <name type="scientific">Thalassomonas viridans</name>
    <dbReference type="NCBI Taxonomy" id="137584"/>
    <lineage>
        <taxon>Bacteria</taxon>
        <taxon>Pseudomonadati</taxon>
        <taxon>Pseudomonadota</taxon>
        <taxon>Gammaproteobacteria</taxon>
        <taxon>Alteromonadales</taxon>
        <taxon>Colwelliaceae</taxon>
        <taxon>Thalassomonas</taxon>
    </lineage>
</organism>
<proteinExistence type="predicted"/>